<proteinExistence type="predicted"/>
<sequence length="313" mass="33926">MDINATKPVVLLFAGQGNPVIGMGSDLWDTSAETRRIWDCASDISGLNIRRLCAKGPMTRLVQTPVQQIAVTAINTMLFTLYRESHGDVAFSGACGHSVGEYSALYAAGAITLEDLFRVIHFRSTLMHDLSLANKGSMLVVKGSDRAGLTELLAQKGIEAEISCDNSRKQQVIGGTLTALRNAGQAVAGAVLESIKPGVSGAWHTRLMNSGVQPMRDFLADIDIRPPQFDVLMNVTGLPVTNPEIIRENLSLHLTHAVQWTASMEHFLDKPTPVQFAEISNKAYLIHLLNDFAKFTPEMAVHCKTDGTVSGVK</sequence>
<dbReference type="InterPro" id="IPR014043">
    <property type="entry name" value="Acyl_transferase_dom"/>
</dbReference>
<dbReference type="GO" id="GO:0006633">
    <property type="term" value="P:fatty acid biosynthetic process"/>
    <property type="evidence" value="ECO:0007669"/>
    <property type="project" value="TreeGrafter"/>
</dbReference>
<keyword evidence="7" id="KW-1185">Reference proteome</keyword>
<evidence type="ECO:0000259" key="5">
    <source>
        <dbReference type="SMART" id="SM00827"/>
    </source>
</evidence>
<gene>
    <name evidence="6" type="ORF">BV494_23075</name>
</gene>
<evidence type="ECO:0000313" key="6">
    <source>
        <dbReference type="EMBL" id="AVF37783.1"/>
    </source>
</evidence>
<reference evidence="7" key="1">
    <citation type="submission" date="2017-01" db="EMBL/GenBank/DDBJ databases">
        <title>Genome sequence of Rouxiella sp. ERMR1:05.</title>
        <authorList>
            <person name="Kumar R."/>
            <person name="Singh D."/>
            <person name="Kumar S."/>
        </authorList>
    </citation>
    <scope>NUCLEOTIDE SEQUENCE [LARGE SCALE GENOMIC DNA]</scope>
    <source>
        <strain evidence="7">ERMR1:05</strain>
        <plasmid evidence="7">unnamed1</plasmid>
    </source>
</reference>
<geneLocation type="plasmid" evidence="6 7">
    <name>unnamed1</name>
</geneLocation>
<keyword evidence="6" id="KW-0614">Plasmid</keyword>
<comment type="catalytic activity">
    <reaction evidence="4">
        <text>holo-[ACP] + malonyl-CoA = malonyl-[ACP] + CoA</text>
        <dbReference type="Rhea" id="RHEA:41792"/>
        <dbReference type="Rhea" id="RHEA-COMP:9623"/>
        <dbReference type="Rhea" id="RHEA-COMP:9685"/>
        <dbReference type="ChEBI" id="CHEBI:57287"/>
        <dbReference type="ChEBI" id="CHEBI:57384"/>
        <dbReference type="ChEBI" id="CHEBI:64479"/>
        <dbReference type="ChEBI" id="CHEBI:78449"/>
        <dbReference type="EC" id="2.3.1.39"/>
    </reaction>
</comment>
<feature type="domain" description="Malonyl-CoA:ACP transacylase (MAT)" evidence="5">
    <location>
        <begin position="12"/>
        <end position="308"/>
    </location>
</feature>
<evidence type="ECO:0000256" key="1">
    <source>
        <dbReference type="ARBA" id="ARBA00013258"/>
    </source>
</evidence>
<protein>
    <recommendedName>
        <fullName evidence="1">[acyl-carrier-protein] S-malonyltransferase</fullName>
        <ecNumber evidence="1">2.3.1.39</ecNumber>
    </recommendedName>
</protein>
<dbReference type="PANTHER" id="PTHR42681">
    <property type="entry name" value="MALONYL-COA-ACYL CARRIER PROTEIN TRANSACYLASE, MITOCHONDRIAL"/>
    <property type="match status" value="1"/>
</dbReference>
<dbReference type="SUPFAM" id="SSF52151">
    <property type="entry name" value="FabD/lysophospholipase-like"/>
    <property type="match status" value="1"/>
</dbReference>
<evidence type="ECO:0000313" key="7">
    <source>
        <dbReference type="Proteomes" id="UP000239197"/>
    </source>
</evidence>
<dbReference type="Proteomes" id="UP000239197">
    <property type="component" value="Plasmid unnamed1"/>
</dbReference>
<accession>A0A2L1UXU8</accession>
<dbReference type="PANTHER" id="PTHR42681:SF1">
    <property type="entry name" value="MALONYL-COA-ACYL CARRIER PROTEIN TRANSACYLASE, MITOCHONDRIAL"/>
    <property type="match status" value="1"/>
</dbReference>
<dbReference type="Gene3D" id="3.40.366.10">
    <property type="entry name" value="Malonyl-Coenzyme A Acyl Carrier Protein, domain 2"/>
    <property type="match status" value="1"/>
</dbReference>
<dbReference type="InterPro" id="IPR001227">
    <property type="entry name" value="Ac_transferase_dom_sf"/>
</dbReference>
<dbReference type="GO" id="GO:0004314">
    <property type="term" value="F:[acyl-carrier-protein] S-malonyltransferase activity"/>
    <property type="evidence" value="ECO:0007669"/>
    <property type="project" value="UniProtKB-EC"/>
</dbReference>
<evidence type="ECO:0000256" key="3">
    <source>
        <dbReference type="ARBA" id="ARBA00023315"/>
    </source>
</evidence>
<dbReference type="Gene3D" id="3.30.70.250">
    <property type="entry name" value="Malonyl-CoA ACP transacylase, ACP-binding"/>
    <property type="match status" value="1"/>
</dbReference>
<dbReference type="AlphaFoldDB" id="A0A2L1UXU8"/>
<dbReference type="SMART" id="SM00827">
    <property type="entry name" value="PKS_AT"/>
    <property type="match status" value="1"/>
</dbReference>
<dbReference type="RefSeq" id="WP_104925122.1">
    <property type="nucleotide sequence ID" value="NZ_CP019063.1"/>
</dbReference>
<keyword evidence="3" id="KW-0012">Acyltransferase</keyword>
<dbReference type="KEGG" id="rox:BV494_23075"/>
<evidence type="ECO:0000256" key="4">
    <source>
        <dbReference type="ARBA" id="ARBA00048462"/>
    </source>
</evidence>
<evidence type="ECO:0000256" key="2">
    <source>
        <dbReference type="ARBA" id="ARBA00022679"/>
    </source>
</evidence>
<dbReference type="OrthoDB" id="9808564at2"/>
<dbReference type="EMBL" id="CP019063">
    <property type="protein sequence ID" value="AVF37783.1"/>
    <property type="molecule type" value="Genomic_DNA"/>
</dbReference>
<name>A0A2L1UXU8_9GAMM</name>
<dbReference type="InterPro" id="IPR016035">
    <property type="entry name" value="Acyl_Trfase/lysoPLipase"/>
</dbReference>
<dbReference type="InterPro" id="IPR050858">
    <property type="entry name" value="Mal-CoA-ACP_Trans/PKS_FabD"/>
</dbReference>
<keyword evidence="2" id="KW-0808">Transferase</keyword>
<dbReference type="EC" id="2.3.1.39" evidence="1"/>
<dbReference type="Pfam" id="PF00698">
    <property type="entry name" value="Acyl_transf_1"/>
    <property type="match status" value="1"/>
</dbReference>
<organism evidence="6 7">
    <name type="scientific">Rahnella sikkimica</name>
    <dbReference type="NCBI Taxonomy" id="1805933"/>
    <lineage>
        <taxon>Bacteria</taxon>
        <taxon>Pseudomonadati</taxon>
        <taxon>Pseudomonadota</taxon>
        <taxon>Gammaproteobacteria</taxon>
        <taxon>Enterobacterales</taxon>
        <taxon>Yersiniaceae</taxon>
        <taxon>Rahnella</taxon>
    </lineage>
</organism>